<proteinExistence type="inferred from homology"/>
<dbReference type="EMBL" id="UINC01214234">
    <property type="protein sequence ID" value="SVE39369.1"/>
    <property type="molecule type" value="Genomic_DNA"/>
</dbReference>
<organism evidence="8">
    <name type="scientific">marine metagenome</name>
    <dbReference type="NCBI Taxonomy" id="408172"/>
    <lineage>
        <taxon>unclassified sequences</taxon>
        <taxon>metagenomes</taxon>
        <taxon>ecological metagenomes</taxon>
    </lineage>
</organism>
<dbReference type="AlphaFoldDB" id="A0A383D537"/>
<dbReference type="PANTHER" id="PTHR47870:SF1">
    <property type="entry name" value="CYTOCHROME C-TYPE BIOGENESIS PROTEIN CCMH"/>
    <property type="match status" value="1"/>
</dbReference>
<evidence type="ECO:0000256" key="4">
    <source>
        <dbReference type="ARBA" id="ARBA00022729"/>
    </source>
</evidence>
<dbReference type="Pfam" id="PF03918">
    <property type="entry name" value="CcmH"/>
    <property type="match status" value="1"/>
</dbReference>
<evidence type="ECO:0000256" key="6">
    <source>
        <dbReference type="ARBA" id="ARBA00023004"/>
    </source>
</evidence>
<comment type="similarity">
    <text evidence="1">Belongs to the CcmH/CycL/Ccl2/NrfF family.</text>
</comment>
<feature type="domain" description="CcmH/CycL/Ccl2/NrfF N-terminal" evidence="7">
    <location>
        <begin position="24"/>
        <end position="92"/>
    </location>
</feature>
<reference evidence="8" key="1">
    <citation type="submission" date="2018-05" db="EMBL/GenBank/DDBJ databases">
        <authorList>
            <person name="Lanie J.A."/>
            <person name="Ng W.-L."/>
            <person name="Kazmierczak K.M."/>
            <person name="Andrzejewski T.M."/>
            <person name="Davidsen T.M."/>
            <person name="Wayne K.J."/>
            <person name="Tettelin H."/>
            <person name="Glass J.I."/>
            <person name="Rusch D."/>
            <person name="Podicherti R."/>
            <person name="Tsui H.-C.T."/>
            <person name="Winkler M.E."/>
        </authorList>
    </citation>
    <scope>NUCLEOTIDE SEQUENCE</scope>
</reference>
<dbReference type="CDD" id="cd16378">
    <property type="entry name" value="CcmH_N"/>
    <property type="match status" value="1"/>
</dbReference>
<name>A0A383D537_9ZZZZ</name>
<feature type="non-terminal residue" evidence="8">
    <location>
        <position position="93"/>
    </location>
</feature>
<evidence type="ECO:0000256" key="5">
    <source>
        <dbReference type="ARBA" id="ARBA00022748"/>
    </source>
</evidence>
<evidence type="ECO:0000259" key="7">
    <source>
        <dbReference type="Pfam" id="PF03918"/>
    </source>
</evidence>
<dbReference type="InterPro" id="IPR005616">
    <property type="entry name" value="CcmH/CycL/Ccl2/NrfF_N"/>
</dbReference>
<evidence type="ECO:0000256" key="1">
    <source>
        <dbReference type="ARBA" id="ARBA00010342"/>
    </source>
</evidence>
<accession>A0A383D537</accession>
<keyword evidence="3" id="KW-0479">Metal-binding</keyword>
<evidence type="ECO:0000313" key="8">
    <source>
        <dbReference type="EMBL" id="SVE39369.1"/>
    </source>
</evidence>
<sequence length="93" mass="10533">MPTASKLLVIILMLSFCLNAGCVREDDLTLEQRSFQLSKQIMCPVCDGQTIDQSQSQLSKDMKNTIIDKLNKGETNQEIRDFFVSRYGEEVLA</sequence>
<dbReference type="PANTHER" id="PTHR47870">
    <property type="entry name" value="CYTOCHROME C-TYPE BIOGENESIS PROTEIN CCMH"/>
    <property type="match status" value="1"/>
</dbReference>
<dbReference type="InterPro" id="IPR038297">
    <property type="entry name" value="CcmH/CycL/NrfF/Ccl2_sf"/>
</dbReference>
<keyword evidence="2" id="KW-0349">Heme</keyword>
<dbReference type="InterPro" id="IPR051263">
    <property type="entry name" value="C-type_cytochrome_biogenesis"/>
</dbReference>
<dbReference type="Gene3D" id="1.10.8.640">
    <property type="entry name" value="Cytochrome C biogenesis protein"/>
    <property type="match status" value="1"/>
</dbReference>
<evidence type="ECO:0000256" key="2">
    <source>
        <dbReference type="ARBA" id="ARBA00022617"/>
    </source>
</evidence>
<dbReference type="GO" id="GO:0046872">
    <property type="term" value="F:metal ion binding"/>
    <property type="evidence" value="ECO:0007669"/>
    <property type="project" value="UniProtKB-KW"/>
</dbReference>
<keyword evidence="6" id="KW-0408">Iron</keyword>
<protein>
    <recommendedName>
        <fullName evidence="7">CcmH/CycL/Ccl2/NrfF N-terminal domain-containing protein</fullName>
    </recommendedName>
</protein>
<dbReference type="GO" id="GO:0017004">
    <property type="term" value="P:cytochrome complex assembly"/>
    <property type="evidence" value="ECO:0007669"/>
    <property type="project" value="UniProtKB-KW"/>
</dbReference>
<evidence type="ECO:0000256" key="3">
    <source>
        <dbReference type="ARBA" id="ARBA00022723"/>
    </source>
</evidence>
<gene>
    <name evidence="8" type="ORF">METZ01_LOCUS492223</name>
</gene>
<keyword evidence="5" id="KW-0201">Cytochrome c-type biogenesis</keyword>
<dbReference type="GO" id="GO:0005886">
    <property type="term" value="C:plasma membrane"/>
    <property type="evidence" value="ECO:0007669"/>
    <property type="project" value="TreeGrafter"/>
</dbReference>
<keyword evidence="4" id="KW-0732">Signal</keyword>